<organism evidence="2 3">
    <name type="scientific">Hypsizygus marmoreus</name>
    <name type="common">White beech mushroom</name>
    <name type="synonym">Agaricus marmoreus</name>
    <dbReference type="NCBI Taxonomy" id="39966"/>
    <lineage>
        <taxon>Eukaryota</taxon>
        <taxon>Fungi</taxon>
        <taxon>Dikarya</taxon>
        <taxon>Basidiomycota</taxon>
        <taxon>Agaricomycotina</taxon>
        <taxon>Agaricomycetes</taxon>
        <taxon>Agaricomycetidae</taxon>
        <taxon>Agaricales</taxon>
        <taxon>Tricholomatineae</taxon>
        <taxon>Lyophyllaceae</taxon>
        <taxon>Hypsizygus</taxon>
    </lineage>
</organism>
<dbReference type="AlphaFoldDB" id="A0A369KCC4"/>
<feature type="compositionally biased region" description="Polar residues" evidence="1">
    <location>
        <begin position="119"/>
        <end position="129"/>
    </location>
</feature>
<keyword evidence="3" id="KW-1185">Reference proteome</keyword>
<evidence type="ECO:0000313" key="3">
    <source>
        <dbReference type="Proteomes" id="UP000076154"/>
    </source>
</evidence>
<proteinExistence type="predicted"/>
<reference evidence="2" key="1">
    <citation type="submission" date="2018-04" db="EMBL/GenBank/DDBJ databases">
        <title>Whole genome sequencing of Hypsizygus marmoreus.</title>
        <authorList>
            <person name="Choi I.-G."/>
            <person name="Min B."/>
            <person name="Kim J.-G."/>
            <person name="Kim S."/>
            <person name="Oh Y.-L."/>
            <person name="Kong W.-S."/>
            <person name="Park H."/>
            <person name="Jeong J."/>
            <person name="Song E.-S."/>
        </authorList>
    </citation>
    <scope>NUCLEOTIDE SEQUENCE [LARGE SCALE GENOMIC DNA]</scope>
    <source>
        <strain evidence="2">51987-8</strain>
    </source>
</reference>
<feature type="compositionally biased region" description="Low complexity" evidence="1">
    <location>
        <begin position="107"/>
        <end position="118"/>
    </location>
</feature>
<dbReference type="InParanoid" id="A0A369KCC4"/>
<evidence type="ECO:0000313" key="2">
    <source>
        <dbReference type="EMBL" id="RDB31100.1"/>
    </source>
</evidence>
<sequence>MSPSSPPPGVQVQAQQEYHFQLQPLAFVDSRLPVPRQPPHTSHHTHMLVDVETSLNFEDSHVIALSLLPPTTASWPNARHDPQMRRANTNTHLHQIPSRAVPARNASPTSLLPSPLSLYCTQAPNSDSNRPPPITSSS</sequence>
<comment type="caution">
    <text evidence="2">The sequence shown here is derived from an EMBL/GenBank/DDBJ whole genome shotgun (WGS) entry which is preliminary data.</text>
</comment>
<accession>A0A369KCC4</accession>
<name>A0A369KCC4_HYPMA</name>
<protein>
    <submittedName>
        <fullName evidence="2">Uncharacterized protein</fullName>
    </submittedName>
</protein>
<gene>
    <name evidence="2" type="ORF">Hypma_000025</name>
</gene>
<dbReference type="EMBL" id="LUEZ02000001">
    <property type="protein sequence ID" value="RDB31100.1"/>
    <property type="molecule type" value="Genomic_DNA"/>
</dbReference>
<evidence type="ECO:0000256" key="1">
    <source>
        <dbReference type="SAM" id="MobiDB-lite"/>
    </source>
</evidence>
<feature type="region of interest" description="Disordered" evidence="1">
    <location>
        <begin position="71"/>
        <end position="138"/>
    </location>
</feature>
<dbReference type="Proteomes" id="UP000076154">
    <property type="component" value="Unassembled WGS sequence"/>
</dbReference>